<keyword evidence="1" id="KW-0472">Membrane</keyword>
<dbReference type="InterPro" id="IPR006860">
    <property type="entry name" value="FecR"/>
</dbReference>
<dbReference type="Pfam" id="PF04773">
    <property type="entry name" value="FecR"/>
    <property type="match status" value="1"/>
</dbReference>
<dbReference type="FunFam" id="2.60.120.1440:FF:000001">
    <property type="entry name" value="Putative anti-sigma factor"/>
    <property type="match status" value="1"/>
</dbReference>
<organism evidence="4 5">
    <name type="scientific">Sphingobacterium nematocida</name>
    <dbReference type="NCBI Taxonomy" id="1513896"/>
    <lineage>
        <taxon>Bacteria</taxon>
        <taxon>Pseudomonadati</taxon>
        <taxon>Bacteroidota</taxon>
        <taxon>Sphingobacteriia</taxon>
        <taxon>Sphingobacteriales</taxon>
        <taxon>Sphingobacteriaceae</taxon>
        <taxon>Sphingobacterium</taxon>
    </lineage>
</organism>
<feature type="domain" description="Protein FecR C-terminal" evidence="3">
    <location>
        <begin position="253"/>
        <end position="321"/>
    </location>
</feature>
<evidence type="ECO:0000313" key="5">
    <source>
        <dbReference type="Proteomes" id="UP000190150"/>
    </source>
</evidence>
<gene>
    <name evidence="4" type="ORF">SAMN05660841_02568</name>
</gene>
<accession>A0A1T5EH07</accession>
<dbReference type="Gene3D" id="2.60.120.1440">
    <property type="match status" value="1"/>
</dbReference>
<dbReference type="AlphaFoldDB" id="A0A1T5EH07"/>
<dbReference type="Gene3D" id="3.55.50.30">
    <property type="match status" value="1"/>
</dbReference>
<dbReference type="Pfam" id="PF16344">
    <property type="entry name" value="FecR_C"/>
    <property type="match status" value="1"/>
</dbReference>
<feature type="transmembrane region" description="Helical" evidence="1">
    <location>
        <begin position="72"/>
        <end position="90"/>
    </location>
</feature>
<evidence type="ECO:0000256" key="1">
    <source>
        <dbReference type="SAM" id="Phobius"/>
    </source>
</evidence>
<dbReference type="STRING" id="1513896.SAMN05660841_02568"/>
<dbReference type="GO" id="GO:0016989">
    <property type="term" value="F:sigma factor antagonist activity"/>
    <property type="evidence" value="ECO:0007669"/>
    <property type="project" value="TreeGrafter"/>
</dbReference>
<evidence type="ECO:0000259" key="2">
    <source>
        <dbReference type="Pfam" id="PF04773"/>
    </source>
</evidence>
<dbReference type="PIRSF" id="PIRSF018266">
    <property type="entry name" value="FecR"/>
    <property type="match status" value="1"/>
</dbReference>
<name>A0A1T5EH07_9SPHI</name>
<dbReference type="PANTHER" id="PTHR30273">
    <property type="entry name" value="PERIPLASMIC SIGNAL SENSOR AND SIGMA FACTOR ACTIVATOR FECR-RELATED"/>
    <property type="match status" value="1"/>
</dbReference>
<feature type="domain" description="FecR protein" evidence="2">
    <location>
        <begin position="113"/>
        <end position="205"/>
    </location>
</feature>
<proteinExistence type="predicted"/>
<reference evidence="5" key="1">
    <citation type="submission" date="2017-02" db="EMBL/GenBank/DDBJ databases">
        <authorList>
            <person name="Varghese N."/>
            <person name="Submissions S."/>
        </authorList>
    </citation>
    <scope>NUCLEOTIDE SEQUENCE [LARGE SCALE GENOMIC DNA]</scope>
    <source>
        <strain evidence="5">DSM 24091</strain>
    </source>
</reference>
<dbReference type="RefSeq" id="WP_079643476.1">
    <property type="nucleotide sequence ID" value="NZ_FUZF01000011.1"/>
</dbReference>
<protein>
    <submittedName>
        <fullName evidence="4">FecR family protein</fullName>
    </submittedName>
</protein>
<dbReference type="PANTHER" id="PTHR30273:SF2">
    <property type="entry name" value="PROTEIN FECR"/>
    <property type="match status" value="1"/>
</dbReference>
<sequence>MGKQNNRRLLADKYKNGYCTPDEVKRIQSWYDQLEDYGFPDEQELERASEEVTAQTLRQVAKLQQQKVLRRIIWQIGSAAAVILLLLHFWPSQDKPKASFTSLAHVADIQETITSNGEKRKLILPDGSSVTLNASSTVRYPKEFGVENREIELDGQAFFDVVSDPKKPFLVHTKDLTVKVLGTSFDVKAYTDEQQAVVRVATGRVAVSTSRTTAKQLALLQPGEQFDYNKNQHLGKTVPTEIKKITDWQQNILHFEFVPLIDICGELERTYGIPIIIENNDILQERYHLNVQSETIDNILLLLSKSGEGFSYEISKGKIIIK</sequence>
<evidence type="ECO:0000313" key="4">
    <source>
        <dbReference type="EMBL" id="SKB83065.1"/>
    </source>
</evidence>
<dbReference type="EMBL" id="FUZF01000011">
    <property type="protein sequence ID" value="SKB83065.1"/>
    <property type="molecule type" value="Genomic_DNA"/>
</dbReference>
<keyword evidence="5" id="KW-1185">Reference proteome</keyword>
<keyword evidence="1" id="KW-1133">Transmembrane helix</keyword>
<dbReference type="Proteomes" id="UP000190150">
    <property type="component" value="Unassembled WGS sequence"/>
</dbReference>
<evidence type="ECO:0000259" key="3">
    <source>
        <dbReference type="Pfam" id="PF16344"/>
    </source>
</evidence>
<dbReference type="OrthoDB" id="700427at2"/>
<keyword evidence="1" id="KW-0812">Transmembrane</keyword>
<dbReference type="InterPro" id="IPR012373">
    <property type="entry name" value="Ferrdict_sens_TM"/>
</dbReference>
<dbReference type="InterPro" id="IPR032508">
    <property type="entry name" value="FecR_C"/>
</dbReference>